<evidence type="ECO:0000313" key="3">
    <source>
        <dbReference type="EMBL" id="MBB5714398.1"/>
    </source>
</evidence>
<proteinExistence type="inferred from homology"/>
<dbReference type="SUPFAM" id="SSF49899">
    <property type="entry name" value="Concanavalin A-like lectins/glucanases"/>
    <property type="match status" value="1"/>
</dbReference>
<sequence>MTVLLFALQAATLGATNYAVDAAMPAPAGKPSVADEFNTLDLSKWRFDIDRNPMGWPNNEKQYYAHDDRRENARIEKGALVIEARKEVLDKKRFADWGGQGYTSARLISKPGMGYGFYEVRAKLPCGRGIWPAIWLLPNGGKWPDEGEIDIMEMVGWDPNVIHATIHSGTYNHRLGTQRGAQKPVATSCTAFHNYQLDWRADSITIGVDGRAYMRVVNNQPGDKGAWPFTRPYQMILNVAVGGDWGGQKGIDDATFPQSMRVDYVRYWAR</sequence>
<name>A0A7W9EVE2_9SPHN</name>
<dbReference type="InterPro" id="IPR050546">
    <property type="entry name" value="Glycosyl_Hydrlase_16"/>
</dbReference>
<dbReference type="Gene3D" id="2.60.120.200">
    <property type="match status" value="1"/>
</dbReference>
<dbReference type="GO" id="GO:0004553">
    <property type="term" value="F:hydrolase activity, hydrolyzing O-glycosyl compounds"/>
    <property type="evidence" value="ECO:0007669"/>
    <property type="project" value="InterPro"/>
</dbReference>
<gene>
    <name evidence="3" type="ORF">FHS94_001229</name>
</gene>
<dbReference type="RefSeq" id="WP_184055656.1">
    <property type="nucleotide sequence ID" value="NZ_JACIJK010000003.1"/>
</dbReference>
<comment type="similarity">
    <text evidence="1">Belongs to the glycosyl hydrolase 16 family.</text>
</comment>
<dbReference type="InterPro" id="IPR000757">
    <property type="entry name" value="Beta-glucanase-like"/>
</dbReference>
<protein>
    <submittedName>
        <fullName evidence="3">Beta-glucanase (GH16 family)</fullName>
    </submittedName>
</protein>
<accession>A0A7W9EVE2</accession>
<dbReference type="Proteomes" id="UP000546200">
    <property type="component" value="Unassembled WGS sequence"/>
</dbReference>
<comment type="caution">
    <text evidence="3">The sequence shown here is derived from an EMBL/GenBank/DDBJ whole genome shotgun (WGS) entry which is preliminary data.</text>
</comment>
<evidence type="ECO:0000259" key="2">
    <source>
        <dbReference type="PROSITE" id="PS51762"/>
    </source>
</evidence>
<keyword evidence="4" id="KW-1185">Reference proteome</keyword>
<dbReference type="PANTHER" id="PTHR10963">
    <property type="entry name" value="GLYCOSYL HYDROLASE-RELATED"/>
    <property type="match status" value="1"/>
</dbReference>
<dbReference type="InterPro" id="IPR013320">
    <property type="entry name" value="ConA-like_dom_sf"/>
</dbReference>
<dbReference type="EMBL" id="JACIJK010000003">
    <property type="protein sequence ID" value="MBB5714398.1"/>
    <property type="molecule type" value="Genomic_DNA"/>
</dbReference>
<dbReference type="PROSITE" id="PS51762">
    <property type="entry name" value="GH16_2"/>
    <property type="match status" value="1"/>
</dbReference>
<dbReference type="GO" id="GO:0005975">
    <property type="term" value="P:carbohydrate metabolic process"/>
    <property type="evidence" value="ECO:0007669"/>
    <property type="project" value="InterPro"/>
</dbReference>
<evidence type="ECO:0000313" key="4">
    <source>
        <dbReference type="Proteomes" id="UP000546200"/>
    </source>
</evidence>
<dbReference type="Pfam" id="PF00722">
    <property type="entry name" value="Glyco_hydro_16"/>
    <property type="match status" value="1"/>
</dbReference>
<reference evidence="3 4" key="1">
    <citation type="submission" date="2020-08" db="EMBL/GenBank/DDBJ databases">
        <title>Genomic Encyclopedia of Type Strains, Phase IV (KMG-IV): sequencing the most valuable type-strain genomes for metagenomic binning, comparative biology and taxonomic classification.</title>
        <authorList>
            <person name="Goeker M."/>
        </authorList>
    </citation>
    <scope>NUCLEOTIDE SEQUENCE [LARGE SCALE GENOMIC DNA]</scope>
    <source>
        <strain evidence="3 4">DSM 100044</strain>
    </source>
</reference>
<dbReference type="CDD" id="cd08023">
    <property type="entry name" value="GH16_laminarinase_like"/>
    <property type="match status" value="1"/>
</dbReference>
<dbReference type="AlphaFoldDB" id="A0A7W9EVE2"/>
<feature type="domain" description="GH16" evidence="2">
    <location>
        <begin position="19"/>
        <end position="270"/>
    </location>
</feature>
<organism evidence="3 4">
    <name type="scientific">Sphingomonas aerophila</name>
    <dbReference type="NCBI Taxonomy" id="1344948"/>
    <lineage>
        <taxon>Bacteria</taxon>
        <taxon>Pseudomonadati</taxon>
        <taxon>Pseudomonadota</taxon>
        <taxon>Alphaproteobacteria</taxon>
        <taxon>Sphingomonadales</taxon>
        <taxon>Sphingomonadaceae</taxon>
        <taxon>Sphingomonas</taxon>
    </lineage>
</organism>
<evidence type="ECO:0000256" key="1">
    <source>
        <dbReference type="ARBA" id="ARBA00006865"/>
    </source>
</evidence>
<dbReference type="PANTHER" id="PTHR10963:SF55">
    <property type="entry name" value="GLYCOSIDE HYDROLASE FAMILY 16 PROTEIN"/>
    <property type="match status" value="1"/>
</dbReference>